<proteinExistence type="predicted"/>
<reference evidence="2 3" key="1">
    <citation type="submission" date="2017-11" db="EMBL/GenBank/DDBJ databases">
        <title>Genome-resolved metagenomics identifies genetic mobility, metabolic interactions, and unexpected diversity in perchlorate-reducing communities.</title>
        <authorList>
            <person name="Barnum T.P."/>
            <person name="Figueroa I.A."/>
            <person name="Carlstrom C.I."/>
            <person name="Lucas L.N."/>
            <person name="Engelbrektson A.L."/>
            <person name="Coates J.D."/>
        </authorList>
    </citation>
    <scope>NUCLEOTIDE SEQUENCE [LARGE SCALE GENOMIC DNA]</scope>
    <source>
        <strain evidence="2">BM706</strain>
    </source>
</reference>
<feature type="transmembrane region" description="Helical" evidence="1">
    <location>
        <begin position="67"/>
        <end position="84"/>
    </location>
</feature>
<gene>
    <name evidence="2" type="ORF">C0601_07540</name>
</gene>
<feature type="transmembrane region" description="Helical" evidence="1">
    <location>
        <begin position="173"/>
        <end position="198"/>
    </location>
</feature>
<dbReference type="EMBL" id="PKTG01000087">
    <property type="protein sequence ID" value="PLX17405.1"/>
    <property type="molecule type" value="Genomic_DNA"/>
</dbReference>
<comment type="caution">
    <text evidence="2">The sequence shown here is derived from an EMBL/GenBank/DDBJ whole genome shotgun (WGS) entry which is preliminary data.</text>
</comment>
<keyword evidence="1" id="KW-0812">Transmembrane</keyword>
<keyword evidence="1" id="KW-1133">Transmembrane helix</keyword>
<evidence type="ECO:0000313" key="2">
    <source>
        <dbReference type="EMBL" id="PLX17405.1"/>
    </source>
</evidence>
<feature type="transmembrane region" description="Helical" evidence="1">
    <location>
        <begin position="137"/>
        <end position="161"/>
    </location>
</feature>
<keyword evidence="1" id="KW-0472">Membrane</keyword>
<feature type="transmembrane region" description="Helical" evidence="1">
    <location>
        <begin position="6"/>
        <end position="22"/>
    </location>
</feature>
<feature type="transmembrane region" description="Helical" evidence="1">
    <location>
        <begin position="34"/>
        <end position="52"/>
    </location>
</feature>
<sequence>MTTDIGIWLATLLTLAIYSFLYKDNPIYKMAEHIFVGTSAGYGFVVTYQNVFKPMLFDKLKDAGSEPMNLILIIPLIGGIMLLFKLSRKNNWVARYPLSFMVGVGSGMGITNVIKSDVISQVHAIIFKNPMWISGDIWTSLFNILYVVAVLTSLLYFFFSAEHKGAIGKTARIGIWFLMISFGAAFGFTVMARISLLISRVQFLLEDFLGISL</sequence>
<organism evidence="2 3">
    <name type="scientific">Muiribacterium halophilum</name>
    <dbReference type="NCBI Taxonomy" id="2053465"/>
    <lineage>
        <taxon>Bacteria</taxon>
        <taxon>Candidatus Muiribacteriota</taxon>
        <taxon>Candidatus Muiribacteriia</taxon>
        <taxon>Candidatus Muiribacteriales</taxon>
        <taxon>Candidatus Muiribacteriaceae</taxon>
        <taxon>Candidatus Muiribacterium</taxon>
    </lineage>
</organism>
<accession>A0A2N5ZFE3</accession>
<evidence type="ECO:0000313" key="3">
    <source>
        <dbReference type="Proteomes" id="UP000234857"/>
    </source>
</evidence>
<name>A0A2N5ZFE3_MUIH1</name>
<dbReference type="AlphaFoldDB" id="A0A2N5ZFE3"/>
<protein>
    <submittedName>
        <fullName evidence="2">Uncharacterized protein</fullName>
    </submittedName>
</protein>
<evidence type="ECO:0000256" key="1">
    <source>
        <dbReference type="SAM" id="Phobius"/>
    </source>
</evidence>
<dbReference type="Proteomes" id="UP000234857">
    <property type="component" value="Unassembled WGS sequence"/>
</dbReference>
<feature type="transmembrane region" description="Helical" evidence="1">
    <location>
        <begin position="96"/>
        <end position="114"/>
    </location>
</feature>